<dbReference type="GO" id="GO:0007155">
    <property type="term" value="P:cell adhesion"/>
    <property type="evidence" value="ECO:0007669"/>
    <property type="project" value="InterPro"/>
</dbReference>
<dbReference type="Pfam" id="PF00541">
    <property type="entry name" value="Adeno_knob"/>
    <property type="match status" value="1"/>
</dbReference>
<evidence type="ECO:0000313" key="8">
    <source>
        <dbReference type="Proteomes" id="UP000317837"/>
    </source>
</evidence>
<comment type="subcellular location">
    <subcellularLocation>
        <location evidence="1">Virion</location>
    </subcellularLocation>
</comment>
<evidence type="ECO:0000256" key="3">
    <source>
        <dbReference type="ARBA" id="ARBA00022804"/>
    </source>
</evidence>
<dbReference type="InterPro" id="IPR000931">
    <property type="entry name" value="Adeno_fibre"/>
</dbReference>
<protein>
    <submittedName>
        <fullName evidence="7">Fiber-2</fullName>
    </submittedName>
</protein>
<dbReference type="Proteomes" id="UP000317837">
    <property type="component" value="Segment"/>
</dbReference>
<keyword evidence="3" id="KW-1161">Viral attachment to host cell</keyword>
<reference evidence="8" key="1">
    <citation type="submission" date="2014-12" db="EMBL/GenBank/DDBJ databases">
        <authorList>
            <person name="Podgorski I.I."/>
            <person name="Papp T."/>
            <person name="Custers J."/>
            <person name="Harrach B."/>
            <person name="Benko M."/>
        </authorList>
    </citation>
    <scope>NUCLEOTIDE SEQUENCE [LARGE SCALE GENOMIC DNA]</scope>
    <source>
        <strain evidence="8">B-105</strain>
    </source>
</reference>
<dbReference type="EMBL" id="KP329566">
    <property type="protein sequence ID" value="ALE30483.1"/>
    <property type="molecule type" value="Genomic_DNA"/>
</dbReference>
<sequence>MVCDTRRSPPNPYLYVLLCHRINFLQNRHWFIFQMKRSRIDDDFNPVYPYDAQFNPPSFLTPPFVSSDGFKDSPSGVLSLNINENKGLTISNSQLTVKLEEDLTFSPTGGITLSSATLWTVPTTSANCSVYHNLDSLFMLCLSKSDAMIVGTVYFYGLSSYFQTLPQTSVTVELTFDASGNLTSSPLAANVWGKRQNNSIASVTNGLSFMPHATIYPRGGNASPKNYLYIPTFLRGNPTKGITLTVGLNTNSTAQYSLKFQWSHVRGELFVAPPCTFAYVAQQ</sequence>
<evidence type="ECO:0000256" key="2">
    <source>
        <dbReference type="ARBA" id="ARBA00022581"/>
    </source>
</evidence>
<feature type="domain" description="Adenoviral fibre protein knob" evidence="6">
    <location>
        <begin position="115"/>
        <end position="283"/>
    </location>
</feature>
<evidence type="ECO:0000256" key="4">
    <source>
        <dbReference type="ARBA" id="ARBA00022844"/>
    </source>
</evidence>
<evidence type="ECO:0000256" key="5">
    <source>
        <dbReference type="ARBA" id="ARBA00023296"/>
    </source>
</evidence>
<dbReference type="GO" id="GO:0019028">
    <property type="term" value="C:viral capsid"/>
    <property type="evidence" value="ECO:0007669"/>
    <property type="project" value="InterPro"/>
</dbReference>
<keyword evidence="4" id="KW-0946">Virion</keyword>
<dbReference type="GO" id="GO:0019062">
    <property type="term" value="P:virion attachment to host cell"/>
    <property type="evidence" value="ECO:0007669"/>
    <property type="project" value="UniProtKB-KW"/>
</dbReference>
<dbReference type="PRINTS" id="PR00307">
    <property type="entry name" value="ADENOVSFIBRE"/>
</dbReference>
<organism evidence="7 8">
    <name type="scientific">Simian adenovirus 17</name>
    <dbReference type="NCBI Taxonomy" id="1715779"/>
    <lineage>
        <taxon>Viruses</taxon>
        <taxon>Varidnaviria</taxon>
        <taxon>Bamfordvirae</taxon>
        <taxon>Preplasmiviricota</taxon>
        <taxon>Polisuviricotina</taxon>
        <taxon>Pharingeaviricetes</taxon>
        <taxon>Rowavirales</taxon>
        <taxon>Adenoviridae</taxon>
        <taxon>Mastadenovirus</taxon>
        <taxon>Mastadenovirus chlorocebi</taxon>
        <taxon>Simian mastadenovirus F</taxon>
    </lineage>
</organism>
<dbReference type="InterPro" id="IPR000978">
    <property type="entry name" value="Adeno_fibre_knob"/>
</dbReference>
<dbReference type="Gene3D" id="2.60.90.10">
    <property type="entry name" value="Adenovirus pIV-related, attachment domain"/>
    <property type="match status" value="1"/>
</dbReference>
<proteinExistence type="predicted"/>
<name>A0A2H4CK37_9ADEN</name>
<keyword evidence="5" id="KW-1160">Virus entry into host cell</keyword>
<evidence type="ECO:0000313" key="7">
    <source>
        <dbReference type="EMBL" id="ALE30483.1"/>
    </source>
</evidence>
<dbReference type="SUPFAM" id="SSF49835">
    <property type="entry name" value="Virus attachment protein globular domain"/>
    <property type="match status" value="1"/>
</dbReference>
<evidence type="ECO:0000259" key="6">
    <source>
        <dbReference type="Pfam" id="PF00541"/>
    </source>
</evidence>
<accession>A0A2H4CK37</accession>
<evidence type="ECO:0000256" key="1">
    <source>
        <dbReference type="ARBA" id="ARBA00004328"/>
    </source>
</evidence>
<dbReference type="SMR" id="A0A2H4CK37"/>
<dbReference type="InterPro" id="IPR008982">
    <property type="entry name" value="Adenovirus_pIV-like_att"/>
</dbReference>
<dbReference type="GO" id="GO:0046718">
    <property type="term" value="P:symbiont entry into host cell"/>
    <property type="evidence" value="ECO:0007669"/>
    <property type="project" value="UniProtKB-KW"/>
</dbReference>
<keyword evidence="2" id="KW-0945">Host-virus interaction</keyword>